<evidence type="ECO:0000259" key="8">
    <source>
        <dbReference type="Pfam" id="PF07354"/>
    </source>
</evidence>
<feature type="domain" description="Zona-pellucida-binding protein 1/2 N-terminal" evidence="8">
    <location>
        <begin position="12"/>
        <end position="104"/>
    </location>
</feature>
<dbReference type="Pfam" id="PF20626">
    <property type="entry name" value="EGF_Sp38_C"/>
    <property type="match status" value="1"/>
</dbReference>
<reference evidence="10" key="2">
    <citation type="submission" date="2025-09" db="UniProtKB">
        <authorList>
            <consortium name="Ensembl"/>
        </authorList>
    </citation>
    <scope>IDENTIFICATION</scope>
</reference>
<dbReference type="Proteomes" id="UP000694549">
    <property type="component" value="Unplaced"/>
</dbReference>
<dbReference type="AlphaFoldDB" id="A0A8B9TWP6"/>
<dbReference type="PANTHER" id="PTHR15443">
    <property type="entry name" value="ZONA PELLUCIDA BINDING PROTEIN SP38"/>
    <property type="match status" value="1"/>
</dbReference>
<keyword evidence="7" id="KW-1133">Transmembrane helix</keyword>
<evidence type="ECO:0000256" key="4">
    <source>
        <dbReference type="ARBA" id="ARBA00022525"/>
    </source>
</evidence>
<comment type="subcellular location">
    <subcellularLocation>
        <location evidence="1">Cytoplasmic vesicle</location>
        <location evidence="1">Secretory vesicle</location>
        <location evidence="1">Acrosome</location>
    </subcellularLocation>
    <subcellularLocation>
        <location evidence="2">Secreted</location>
    </subcellularLocation>
</comment>
<dbReference type="Ensembl" id="ENSAZOT00000000451.1">
    <property type="protein sequence ID" value="ENSAZOP00000000421.1"/>
    <property type="gene ID" value="ENSAZOG00000000314.1"/>
</dbReference>
<dbReference type="GO" id="GO:0002199">
    <property type="term" value="C:zona pellucida receptor complex"/>
    <property type="evidence" value="ECO:0007669"/>
    <property type="project" value="TreeGrafter"/>
</dbReference>
<evidence type="ECO:0000259" key="9">
    <source>
        <dbReference type="Pfam" id="PF20626"/>
    </source>
</evidence>
<evidence type="ECO:0000256" key="1">
    <source>
        <dbReference type="ARBA" id="ARBA00004218"/>
    </source>
</evidence>
<dbReference type="GO" id="GO:0005576">
    <property type="term" value="C:extracellular region"/>
    <property type="evidence" value="ECO:0007669"/>
    <property type="project" value="UniProtKB-SubCell"/>
</dbReference>
<keyword evidence="7" id="KW-0812">Transmembrane</keyword>
<evidence type="ECO:0000256" key="5">
    <source>
        <dbReference type="ARBA" id="ARBA00023180"/>
    </source>
</evidence>
<proteinExistence type="inferred from homology"/>
<sequence>MSDANDNKLLSVKVYVKLDHNSPRILCVTNHLRNSELIDPIFRWNGPGGYLSSENSSVQISPTGTLILRHFKSHLSGVYNCSLRFKLTATQPDKKLLLKYVIYAIGLYCLYAESIAKYLIERFFKQEVEVRKKTAEPLPEIYYIEGTLQMVWIDRCYPGYGMNALRHPGCPECCVICSPGSYNPSNGIHCLHCDKSLKYGATKC</sequence>
<keyword evidence="4" id="KW-0964">Secreted</keyword>
<evidence type="ECO:0000313" key="11">
    <source>
        <dbReference type="Proteomes" id="UP000694549"/>
    </source>
</evidence>
<dbReference type="InterPro" id="IPR048806">
    <property type="entry name" value="ZPBP1/2_N"/>
</dbReference>
<dbReference type="PANTHER" id="PTHR15443:SF5">
    <property type="entry name" value="ZONA PELLUCIDA-BINDING PROTEIN 1"/>
    <property type="match status" value="1"/>
</dbReference>
<evidence type="ECO:0000256" key="6">
    <source>
        <dbReference type="ARBA" id="ARBA00023329"/>
    </source>
</evidence>
<dbReference type="GO" id="GO:0001669">
    <property type="term" value="C:acrosomal vesicle"/>
    <property type="evidence" value="ECO:0007669"/>
    <property type="project" value="UniProtKB-SubCell"/>
</dbReference>
<keyword evidence="5" id="KW-0325">Glycoprotein</keyword>
<reference evidence="10" key="1">
    <citation type="submission" date="2025-08" db="UniProtKB">
        <authorList>
            <consortium name="Ensembl"/>
        </authorList>
    </citation>
    <scope>IDENTIFICATION</scope>
</reference>
<dbReference type="InterPro" id="IPR010857">
    <property type="entry name" value="Sp38-bd"/>
</dbReference>
<name>A0A8B9TWP6_9AVES</name>
<keyword evidence="7" id="KW-0472">Membrane</keyword>
<evidence type="ECO:0000256" key="2">
    <source>
        <dbReference type="ARBA" id="ARBA00004613"/>
    </source>
</evidence>
<evidence type="ECO:0000256" key="7">
    <source>
        <dbReference type="SAM" id="Phobius"/>
    </source>
</evidence>
<dbReference type="GO" id="GO:0001675">
    <property type="term" value="P:acrosome assembly"/>
    <property type="evidence" value="ECO:0007669"/>
    <property type="project" value="TreeGrafter"/>
</dbReference>
<evidence type="ECO:0000256" key="3">
    <source>
        <dbReference type="ARBA" id="ARBA00007196"/>
    </source>
</evidence>
<accession>A0A8B9TWP6</accession>
<protein>
    <submittedName>
        <fullName evidence="10">Zona pellucida binding protein</fullName>
    </submittedName>
</protein>
<comment type="similarity">
    <text evidence="3">Belongs to the zona pellucida-binding protein Sp38 family.</text>
</comment>
<dbReference type="GO" id="GO:0007339">
    <property type="term" value="P:binding of sperm to zona pellucida"/>
    <property type="evidence" value="ECO:0007669"/>
    <property type="project" value="InterPro"/>
</dbReference>
<feature type="transmembrane region" description="Helical" evidence="7">
    <location>
        <begin position="100"/>
        <end position="120"/>
    </location>
</feature>
<keyword evidence="6" id="KW-0968">Cytoplasmic vesicle</keyword>
<evidence type="ECO:0000313" key="10">
    <source>
        <dbReference type="Ensembl" id="ENSAZOP00000000421.1"/>
    </source>
</evidence>
<feature type="domain" description="Zona-pellucida-binding protein 1/2 C-terminal" evidence="9">
    <location>
        <begin position="156"/>
        <end position="204"/>
    </location>
</feature>
<dbReference type="Pfam" id="PF07354">
    <property type="entry name" value="Sp38"/>
    <property type="match status" value="1"/>
</dbReference>
<organism evidence="10 11">
    <name type="scientific">Anas zonorhyncha</name>
    <name type="common">Eastern spot-billed duck</name>
    <dbReference type="NCBI Taxonomy" id="75864"/>
    <lineage>
        <taxon>Eukaryota</taxon>
        <taxon>Metazoa</taxon>
        <taxon>Chordata</taxon>
        <taxon>Craniata</taxon>
        <taxon>Vertebrata</taxon>
        <taxon>Euteleostomi</taxon>
        <taxon>Archelosauria</taxon>
        <taxon>Archosauria</taxon>
        <taxon>Dinosauria</taxon>
        <taxon>Saurischia</taxon>
        <taxon>Theropoda</taxon>
        <taxon>Coelurosauria</taxon>
        <taxon>Aves</taxon>
        <taxon>Neognathae</taxon>
        <taxon>Galloanserae</taxon>
        <taxon>Anseriformes</taxon>
        <taxon>Anatidae</taxon>
        <taxon>Anatinae</taxon>
        <taxon>Anas</taxon>
    </lineage>
</organism>
<dbReference type="InterPro" id="IPR048805">
    <property type="entry name" value="ZPBP1/2_C"/>
</dbReference>
<keyword evidence="11" id="KW-1185">Reference proteome</keyword>